<dbReference type="GO" id="GO:0000027">
    <property type="term" value="P:ribosomal large subunit assembly"/>
    <property type="evidence" value="ECO:0007669"/>
    <property type="project" value="TreeGrafter"/>
</dbReference>
<keyword evidence="7" id="KW-0687">Ribonucleoprotein</keyword>
<sequence length="93" mass="10337">METSLSLHPVTEVEKERDTQFRERFRGFWMKSMAEGFGEELSQLQKEPDMTKPKLAMLIDALAGGTGIYLPENGAEGTSSGVSEVEMLLGVKR</sequence>
<dbReference type="eggNOG" id="ENOG502S95K">
    <property type="taxonomic scope" value="Eukaryota"/>
</dbReference>
<organism evidence="9 10">
    <name type="scientific">Serendipita indica (strain DSM 11827)</name>
    <name type="common">Root endophyte fungus</name>
    <name type="synonym">Piriformospora indica</name>
    <dbReference type="NCBI Taxonomy" id="1109443"/>
    <lineage>
        <taxon>Eukaryota</taxon>
        <taxon>Fungi</taxon>
        <taxon>Dikarya</taxon>
        <taxon>Basidiomycota</taxon>
        <taxon>Agaricomycotina</taxon>
        <taxon>Agaricomycetes</taxon>
        <taxon>Sebacinales</taxon>
        <taxon>Serendipitaceae</taxon>
        <taxon>Serendipita</taxon>
    </lineage>
</organism>
<dbReference type="EMBL" id="CAFZ01000003">
    <property type="protein sequence ID" value="CCA66552.1"/>
    <property type="molecule type" value="Genomic_DNA"/>
</dbReference>
<dbReference type="PANTHER" id="PTHR28127">
    <property type="entry name" value="RIBOSOME ASSEMBLY PROTEIN 3"/>
    <property type="match status" value="1"/>
</dbReference>
<gene>
    <name evidence="9" type="ORF">PIIN_00236</name>
</gene>
<dbReference type="AlphaFoldDB" id="G4T5F2"/>
<accession>G4T5F2</accession>
<evidence type="ECO:0000256" key="6">
    <source>
        <dbReference type="ARBA" id="ARBA00023242"/>
    </source>
</evidence>
<dbReference type="OrthoDB" id="69550at2759"/>
<dbReference type="GO" id="GO:0030687">
    <property type="term" value="C:preribosome, large subunit precursor"/>
    <property type="evidence" value="ECO:0007669"/>
    <property type="project" value="TreeGrafter"/>
</dbReference>
<dbReference type="InterPro" id="IPR051898">
    <property type="entry name" value="Ribosome_Assembly_3"/>
</dbReference>
<evidence type="ECO:0000256" key="7">
    <source>
        <dbReference type="ARBA" id="ARBA00023274"/>
    </source>
</evidence>
<comment type="subcellular location">
    <subcellularLocation>
        <location evidence="2">Nucleus</location>
        <location evidence="2">Nucleolus</location>
    </subcellularLocation>
</comment>
<dbReference type="Pfam" id="PF14615">
    <property type="entry name" value="Rsa3"/>
    <property type="match status" value="1"/>
</dbReference>
<dbReference type="InParanoid" id="G4T5F2"/>
<dbReference type="Proteomes" id="UP000007148">
    <property type="component" value="Unassembled WGS sequence"/>
</dbReference>
<evidence type="ECO:0000256" key="4">
    <source>
        <dbReference type="ARBA" id="ARBA00015339"/>
    </source>
</evidence>
<evidence type="ECO:0000256" key="1">
    <source>
        <dbReference type="ARBA" id="ARBA00003035"/>
    </source>
</evidence>
<dbReference type="HOGENOM" id="CLU_180471_0_0_1"/>
<feature type="domain" description="Ribosome-assembly protein 3 C-terminal" evidence="8">
    <location>
        <begin position="25"/>
        <end position="69"/>
    </location>
</feature>
<evidence type="ECO:0000256" key="3">
    <source>
        <dbReference type="ARBA" id="ARBA00006256"/>
    </source>
</evidence>
<keyword evidence="5" id="KW-0690">Ribosome biogenesis</keyword>
<comment type="caution">
    <text evidence="9">The sequence shown here is derived from an EMBL/GenBank/DDBJ whole genome shotgun (WGS) entry which is preliminary data.</text>
</comment>
<evidence type="ECO:0000313" key="10">
    <source>
        <dbReference type="Proteomes" id="UP000007148"/>
    </source>
</evidence>
<dbReference type="STRING" id="1109443.G4T5F2"/>
<proteinExistence type="inferred from homology"/>
<keyword evidence="6" id="KW-0539">Nucleus</keyword>
<evidence type="ECO:0000259" key="8">
    <source>
        <dbReference type="Pfam" id="PF14615"/>
    </source>
</evidence>
<reference evidence="9 10" key="1">
    <citation type="journal article" date="2011" name="PLoS Pathog.">
        <title>Endophytic Life Strategies Decoded by Genome and Transcriptome Analyses of the Mutualistic Root Symbiont Piriformospora indica.</title>
        <authorList>
            <person name="Zuccaro A."/>
            <person name="Lahrmann U."/>
            <person name="Guldener U."/>
            <person name="Langen G."/>
            <person name="Pfiffi S."/>
            <person name="Biedenkopf D."/>
            <person name="Wong P."/>
            <person name="Samans B."/>
            <person name="Grimm C."/>
            <person name="Basiewicz M."/>
            <person name="Murat C."/>
            <person name="Martin F."/>
            <person name="Kogel K.H."/>
        </authorList>
    </citation>
    <scope>NUCLEOTIDE SEQUENCE [LARGE SCALE GENOMIC DNA]</scope>
    <source>
        <strain evidence="9 10">DSM 11827</strain>
    </source>
</reference>
<comment type="similarity">
    <text evidence="3">Belongs to the RSA3 family.</text>
</comment>
<keyword evidence="10" id="KW-1185">Reference proteome</keyword>
<dbReference type="PANTHER" id="PTHR28127:SF1">
    <property type="entry name" value="RIBOSOME ASSEMBLY PROTEIN 3"/>
    <property type="match status" value="1"/>
</dbReference>
<evidence type="ECO:0000313" key="9">
    <source>
        <dbReference type="EMBL" id="CCA66552.1"/>
    </source>
</evidence>
<dbReference type="InterPro" id="IPR028217">
    <property type="entry name" value="Rsa3_C"/>
</dbReference>
<name>G4T5F2_SERID</name>
<dbReference type="GO" id="GO:0005730">
    <property type="term" value="C:nucleolus"/>
    <property type="evidence" value="ECO:0007669"/>
    <property type="project" value="UniProtKB-SubCell"/>
</dbReference>
<evidence type="ECO:0000256" key="5">
    <source>
        <dbReference type="ARBA" id="ARBA00022517"/>
    </source>
</evidence>
<evidence type="ECO:0000256" key="2">
    <source>
        <dbReference type="ARBA" id="ARBA00004604"/>
    </source>
</evidence>
<protein>
    <recommendedName>
        <fullName evidence="4">Ribosome assembly protein 3</fullName>
    </recommendedName>
</protein>
<comment type="function">
    <text evidence="1">Required for efficient biogenesis of the 60S ribosomal subunit.</text>
</comment>